<dbReference type="InterPro" id="IPR051608">
    <property type="entry name" value="RQC_Subunit_NEMF"/>
</dbReference>
<evidence type="ECO:0000259" key="9">
    <source>
        <dbReference type="Pfam" id="PF11923"/>
    </source>
</evidence>
<evidence type="ECO:0000256" key="4">
    <source>
        <dbReference type="ARBA" id="ARBA00022490"/>
    </source>
</evidence>
<evidence type="ECO:0000256" key="5">
    <source>
        <dbReference type="ARBA" id="ARBA00023054"/>
    </source>
</evidence>
<comment type="similarity">
    <text evidence="3">Belongs to the NEMF family.</text>
</comment>
<feature type="compositionally biased region" description="Low complexity" evidence="7">
    <location>
        <begin position="1014"/>
        <end position="1029"/>
    </location>
</feature>
<dbReference type="Pfam" id="PF05670">
    <property type="entry name" value="NFACT-R_1"/>
    <property type="match status" value="1"/>
</dbReference>
<evidence type="ECO:0000259" key="8">
    <source>
        <dbReference type="Pfam" id="PF05670"/>
    </source>
</evidence>
<dbReference type="InterPro" id="IPR008532">
    <property type="entry name" value="NFACT_RNA-bd"/>
</dbReference>
<dbReference type="Pfam" id="PF11923">
    <property type="entry name" value="NFACT-C"/>
    <property type="match status" value="1"/>
</dbReference>
<feature type="region of interest" description="Disordered" evidence="7">
    <location>
        <begin position="504"/>
        <end position="547"/>
    </location>
</feature>
<evidence type="ECO:0000256" key="3">
    <source>
        <dbReference type="ARBA" id="ARBA00008318"/>
    </source>
</evidence>
<feature type="compositionally biased region" description="Basic residues" evidence="7">
    <location>
        <begin position="223"/>
        <end position="244"/>
    </location>
</feature>
<evidence type="ECO:0008006" key="12">
    <source>
        <dbReference type="Google" id="ProtNLM"/>
    </source>
</evidence>
<evidence type="ECO:0000313" key="11">
    <source>
        <dbReference type="Proteomes" id="UP000318582"/>
    </source>
</evidence>
<accession>A0A507E7H9</accession>
<feature type="domain" description="NFACT protein C-terminal" evidence="9">
    <location>
        <begin position="1081"/>
        <end position="1199"/>
    </location>
</feature>
<dbReference type="GO" id="GO:0005737">
    <property type="term" value="C:cytoplasm"/>
    <property type="evidence" value="ECO:0007669"/>
    <property type="project" value="UniProtKB-SubCell"/>
</dbReference>
<reference evidence="10 11" key="1">
    <citation type="journal article" date="2019" name="Sci. Rep.">
        <title>Comparative genomics of chytrid fungi reveal insights into the obligate biotrophic and pathogenic lifestyle of Synchytrium endobioticum.</title>
        <authorList>
            <person name="van de Vossenberg B.T.L.H."/>
            <person name="Warris S."/>
            <person name="Nguyen H.D.T."/>
            <person name="van Gent-Pelzer M.P.E."/>
            <person name="Joly D.L."/>
            <person name="van de Geest H.C."/>
            <person name="Bonants P.J.M."/>
            <person name="Smith D.S."/>
            <person name="Levesque C.A."/>
            <person name="van der Lee T.A.J."/>
        </authorList>
    </citation>
    <scope>NUCLEOTIDE SEQUENCE [LARGE SCALE GENOMIC DNA]</scope>
    <source>
        <strain evidence="10 11">CBS 809.83</strain>
    </source>
</reference>
<keyword evidence="6" id="KW-0539">Nucleus</keyword>
<feature type="compositionally biased region" description="Acidic residues" evidence="7">
    <location>
        <begin position="837"/>
        <end position="855"/>
    </location>
</feature>
<feature type="compositionally biased region" description="Acidic residues" evidence="7">
    <location>
        <begin position="787"/>
        <end position="819"/>
    </location>
</feature>
<evidence type="ECO:0000256" key="2">
    <source>
        <dbReference type="ARBA" id="ARBA00004496"/>
    </source>
</evidence>
<comment type="caution">
    <text evidence="10">The sequence shown here is derived from an EMBL/GenBank/DDBJ whole genome shotgun (WGS) entry which is preliminary data.</text>
</comment>
<dbReference type="GO" id="GO:0043023">
    <property type="term" value="F:ribosomal large subunit binding"/>
    <property type="evidence" value="ECO:0007669"/>
    <property type="project" value="TreeGrafter"/>
</dbReference>
<feature type="compositionally biased region" description="Basic and acidic residues" evidence="7">
    <location>
        <begin position="856"/>
        <end position="866"/>
    </location>
</feature>
<dbReference type="PANTHER" id="PTHR15239">
    <property type="entry name" value="NUCLEAR EXPORT MEDIATOR FACTOR NEMF"/>
    <property type="match status" value="1"/>
</dbReference>
<feature type="region of interest" description="Disordered" evidence="7">
    <location>
        <begin position="206"/>
        <end position="248"/>
    </location>
</feature>
<feature type="compositionally biased region" description="Basic residues" evidence="7">
    <location>
        <begin position="953"/>
        <end position="964"/>
    </location>
</feature>
<dbReference type="Pfam" id="PF05833">
    <property type="entry name" value="NFACT_N"/>
    <property type="match status" value="2"/>
</dbReference>
<organism evidence="10 11">
    <name type="scientific">Powellomyces hirtus</name>
    <dbReference type="NCBI Taxonomy" id="109895"/>
    <lineage>
        <taxon>Eukaryota</taxon>
        <taxon>Fungi</taxon>
        <taxon>Fungi incertae sedis</taxon>
        <taxon>Chytridiomycota</taxon>
        <taxon>Chytridiomycota incertae sedis</taxon>
        <taxon>Chytridiomycetes</taxon>
        <taxon>Spizellomycetales</taxon>
        <taxon>Powellomycetaceae</taxon>
        <taxon>Powellomyces</taxon>
    </lineage>
</organism>
<dbReference type="EMBL" id="QEAQ01000021">
    <property type="protein sequence ID" value="TPX59796.1"/>
    <property type="molecule type" value="Genomic_DNA"/>
</dbReference>
<feature type="compositionally biased region" description="Acidic residues" evidence="7">
    <location>
        <begin position="507"/>
        <end position="531"/>
    </location>
</feature>
<dbReference type="GO" id="GO:1990116">
    <property type="term" value="P:ribosome-associated ubiquitin-dependent protein catabolic process"/>
    <property type="evidence" value="ECO:0007669"/>
    <property type="project" value="TreeGrafter"/>
</dbReference>
<proteinExistence type="inferred from homology"/>
<dbReference type="GO" id="GO:1990112">
    <property type="term" value="C:RQC complex"/>
    <property type="evidence" value="ECO:0007669"/>
    <property type="project" value="TreeGrafter"/>
</dbReference>
<dbReference type="STRING" id="109895.A0A507E7H9"/>
<keyword evidence="5" id="KW-0175">Coiled coil</keyword>
<evidence type="ECO:0000313" key="10">
    <source>
        <dbReference type="EMBL" id="TPX59796.1"/>
    </source>
</evidence>
<dbReference type="AlphaFoldDB" id="A0A507E7H9"/>
<dbReference type="FunFam" id="2.30.310.10:FF:000001">
    <property type="entry name" value="Nuclear export mediator factor Nemf"/>
    <property type="match status" value="1"/>
</dbReference>
<keyword evidence="11" id="KW-1185">Reference proteome</keyword>
<dbReference type="GO" id="GO:0000049">
    <property type="term" value="F:tRNA binding"/>
    <property type="evidence" value="ECO:0007669"/>
    <property type="project" value="TreeGrafter"/>
</dbReference>
<dbReference type="InterPro" id="IPR021846">
    <property type="entry name" value="NFACT-C"/>
</dbReference>
<feature type="domain" description="NFACT RNA-binding" evidence="8">
    <location>
        <begin position="622"/>
        <end position="736"/>
    </location>
</feature>
<keyword evidence="4" id="KW-0963">Cytoplasm</keyword>
<comment type="subcellular location">
    <subcellularLocation>
        <location evidence="2">Cytoplasm</location>
    </subcellularLocation>
    <subcellularLocation>
        <location evidence="1">Nucleus</location>
    </subcellularLocation>
</comment>
<evidence type="ECO:0000256" key="1">
    <source>
        <dbReference type="ARBA" id="ARBA00004123"/>
    </source>
</evidence>
<dbReference type="Proteomes" id="UP000318582">
    <property type="component" value="Unassembled WGS sequence"/>
</dbReference>
<dbReference type="PANTHER" id="PTHR15239:SF6">
    <property type="entry name" value="RIBOSOME QUALITY CONTROL COMPLEX SUBUNIT NEMF"/>
    <property type="match status" value="1"/>
</dbReference>
<dbReference type="GO" id="GO:0072344">
    <property type="term" value="P:rescue of stalled ribosome"/>
    <property type="evidence" value="ECO:0007669"/>
    <property type="project" value="TreeGrafter"/>
</dbReference>
<protein>
    <recommendedName>
        <fullName evidence="12">NFACT RNA-binding domain-containing protein</fullName>
    </recommendedName>
</protein>
<evidence type="ECO:0000256" key="7">
    <source>
        <dbReference type="SAM" id="MobiDB-lite"/>
    </source>
</evidence>
<name>A0A507E7H9_9FUNG</name>
<sequence>MKQRFSALDVSAQVAELRPRLVGLRMQNVYDINARTYLFKFSKPDFKEMLLVESGVRMHSTDFARDKFNTPSHFCMKIRKHLRTRRLTGVDQLGADRVVDLRFGEGEHAYHLILEFYASGNIILTDHEYRILALLRVVEIEGAASAGATPASAPAAGTEQATKNDGDAKFAVGEIYDVTLARPFEEITENKLQSLLESAVAEAKAAASKSVDEPEEEEEKKTGGKIKGGKKKPVALKKSGKDKKKAKDQTLRKLIRDKLGYDYGPALVDHCLLRSGLDVNVKVGDELDISTGSETIKALLTGFREGDAIVRSCFESPQKGWITLRDLDAEGMTKASRPESEEGEKALEFIAYDEFHPFLFQQFVHKETDTSGQKKERVLEYPSFDKCVDEFYSKLEAQKLQVRARQAELNAVKKLESVKTGHENQVRGLNVLQEQSAKTAQAIEVNLSLVESIINTFRSFIASGMDWTDLEDLVKEEKKKGNPVASVVTKLRLDVGMVTIQLRDTDWVDSDDEEDADETDSEEESEDEDDADSKQKGKRFSKPPPRVPTTISVDLDIYSSAYANARRYYDTKKVAAVKQDKTLQAAEKAYKSAERKIGTDLKATQQTAPAIVKMRKPYWFEKFIWFISSENYLVVGGRDATQNEVLVKRYLKKGDIYVHADLHGAASVIIKNISDPDAPPAIPPTTLHQAGTMSVCQSRAWDAKIVTSAWWVDDTQVSKTAPTGEYLTTGSFMIRGKKNWLPPVQLVYGFAILFRVDESCAGRHYWERRPWRRDVNTAAITEGEAATAEEEPAAEVNQQDDEDDEEEANNELNGDEDEAHESTDSLVQLKAEQPNGDAEDLDVPEEQDASEQEEDNLPKDADKYAFEDDVNDEDKVDALLGSSVLRDGDSSSPGTKKRVTAKERREMRKARAAGGDIEAAPKEPQAQPAKSKGKQKGKSEENIHAPQQQQPVRGKRGKMKKLKTKYAEQDDEDRELMLSLLGSRGAKSSSAVDSRPTSAGPANPQSKKGGSKGGASDANSSKPPRNPSIFALDAADASASTNDAQPPTTAPATATLRDSQAEEINRLLTEENIAPLPDDVTDTSYLDNLTGVPHHTDILLHAVPVCAPWSALTKYKYKAKLVPGAAKKGKAIKTLLTAFCSAPPAPAAPRRKDAALLMDDADVAEQTAHDEAAKRERELVKGIPDMEMMNSLLGKVKVVLAQADKEGAKGGKKKGPRKGGR</sequence>
<evidence type="ECO:0000256" key="6">
    <source>
        <dbReference type="ARBA" id="ARBA00023242"/>
    </source>
</evidence>
<feature type="region of interest" description="Disordered" evidence="7">
    <location>
        <begin position="783"/>
        <end position="1029"/>
    </location>
</feature>
<dbReference type="GO" id="GO:0005634">
    <property type="term" value="C:nucleus"/>
    <property type="evidence" value="ECO:0007669"/>
    <property type="project" value="UniProtKB-SubCell"/>
</dbReference>
<feature type="compositionally biased region" description="Polar residues" evidence="7">
    <location>
        <begin position="986"/>
        <end position="997"/>
    </location>
</feature>
<dbReference type="Gene3D" id="2.30.310.10">
    <property type="entry name" value="ibrinogen binding protein from staphylococcus aureus domain"/>
    <property type="match status" value="1"/>
</dbReference>
<gene>
    <name evidence="10" type="ORF">PhCBS80983_g02243</name>
</gene>